<dbReference type="Proteomes" id="UP000821866">
    <property type="component" value="Chromosome 6"/>
</dbReference>
<reference evidence="2" key="2">
    <citation type="submission" date="2021-09" db="EMBL/GenBank/DDBJ databases">
        <authorList>
            <person name="Jia N."/>
            <person name="Wang J."/>
            <person name="Shi W."/>
            <person name="Du L."/>
            <person name="Sun Y."/>
            <person name="Zhan W."/>
            <person name="Jiang J."/>
            <person name="Wang Q."/>
            <person name="Zhang B."/>
            <person name="Ji P."/>
            <person name="Sakyi L.B."/>
            <person name="Cui X."/>
            <person name="Yuan T."/>
            <person name="Jiang B."/>
            <person name="Yang W."/>
            <person name="Lam T.T.-Y."/>
            <person name="Chang Q."/>
            <person name="Ding S."/>
            <person name="Wang X."/>
            <person name="Zhu J."/>
            <person name="Ruan X."/>
            <person name="Zhao L."/>
            <person name="Wei J."/>
            <person name="Que T."/>
            <person name="Du C."/>
            <person name="Cheng J."/>
            <person name="Dai P."/>
            <person name="Han X."/>
            <person name="Huang E."/>
            <person name="Gao Y."/>
            <person name="Liu J."/>
            <person name="Shao H."/>
            <person name="Ye R."/>
            <person name="Li L."/>
            <person name="Wei W."/>
            <person name="Wang X."/>
            <person name="Wang C."/>
            <person name="Huo Q."/>
            <person name="Li W."/>
            <person name="Guo W."/>
            <person name="Chen H."/>
            <person name="Chen S."/>
            <person name="Zhou L."/>
            <person name="Zhou L."/>
            <person name="Ni X."/>
            <person name="Tian J."/>
            <person name="Zhou Y."/>
            <person name="Sheng Y."/>
            <person name="Liu T."/>
            <person name="Pan Y."/>
            <person name="Xia L."/>
            <person name="Li J."/>
            <person name="Zhao F."/>
            <person name="Cao W."/>
        </authorList>
    </citation>
    <scope>NUCLEOTIDE SEQUENCE</scope>
    <source>
        <strain evidence="2">Rmic-2018</strain>
        <tissue evidence="2">Larvae</tissue>
    </source>
</reference>
<keyword evidence="3" id="KW-1185">Reference proteome</keyword>
<name>A0A9J6DPR1_RHIMP</name>
<evidence type="ECO:0000256" key="1">
    <source>
        <dbReference type="SAM" id="MobiDB-lite"/>
    </source>
</evidence>
<feature type="region of interest" description="Disordered" evidence="1">
    <location>
        <begin position="1"/>
        <end position="62"/>
    </location>
</feature>
<dbReference type="EMBL" id="JABSTU010000008">
    <property type="protein sequence ID" value="KAH8024175.1"/>
    <property type="molecule type" value="Genomic_DNA"/>
</dbReference>
<reference evidence="2" key="1">
    <citation type="journal article" date="2020" name="Cell">
        <title>Large-Scale Comparative Analyses of Tick Genomes Elucidate Their Genetic Diversity and Vector Capacities.</title>
        <authorList>
            <consortium name="Tick Genome and Microbiome Consortium (TIGMIC)"/>
            <person name="Jia N."/>
            <person name="Wang J."/>
            <person name="Shi W."/>
            <person name="Du L."/>
            <person name="Sun Y."/>
            <person name="Zhan W."/>
            <person name="Jiang J.F."/>
            <person name="Wang Q."/>
            <person name="Zhang B."/>
            <person name="Ji P."/>
            <person name="Bell-Sakyi L."/>
            <person name="Cui X.M."/>
            <person name="Yuan T.T."/>
            <person name="Jiang B.G."/>
            <person name="Yang W.F."/>
            <person name="Lam T.T."/>
            <person name="Chang Q.C."/>
            <person name="Ding S.J."/>
            <person name="Wang X.J."/>
            <person name="Zhu J.G."/>
            <person name="Ruan X.D."/>
            <person name="Zhao L."/>
            <person name="Wei J.T."/>
            <person name="Ye R.Z."/>
            <person name="Que T.C."/>
            <person name="Du C.H."/>
            <person name="Zhou Y.H."/>
            <person name="Cheng J.X."/>
            <person name="Dai P.F."/>
            <person name="Guo W.B."/>
            <person name="Han X.H."/>
            <person name="Huang E.J."/>
            <person name="Li L.F."/>
            <person name="Wei W."/>
            <person name="Gao Y.C."/>
            <person name="Liu J.Z."/>
            <person name="Shao H.Z."/>
            <person name="Wang X."/>
            <person name="Wang C.C."/>
            <person name="Yang T.C."/>
            <person name="Huo Q.B."/>
            <person name="Li W."/>
            <person name="Chen H.Y."/>
            <person name="Chen S.E."/>
            <person name="Zhou L.G."/>
            <person name="Ni X.B."/>
            <person name="Tian J.H."/>
            <person name="Sheng Y."/>
            <person name="Liu T."/>
            <person name="Pan Y.S."/>
            <person name="Xia L.Y."/>
            <person name="Li J."/>
            <person name="Zhao F."/>
            <person name="Cao W.C."/>
        </authorList>
    </citation>
    <scope>NUCLEOTIDE SEQUENCE</scope>
    <source>
        <strain evidence="2">Rmic-2018</strain>
    </source>
</reference>
<proteinExistence type="predicted"/>
<comment type="caution">
    <text evidence="2">The sequence shown here is derived from an EMBL/GenBank/DDBJ whole genome shotgun (WGS) entry which is preliminary data.</text>
</comment>
<dbReference type="AlphaFoldDB" id="A0A9J6DPR1"/>
<accession>A0A9J6DPR1</accession>
<protein>
    <submittedName>
        <fullName evidence="2">Uncharacterized protein</fullName>
    </submittedName>
</protein>
<gene>
    <name evidence="2" type="ORF">HPB51_022236</name>
</gene>
<evidence type="ECO:0000313" key="3">
    <source>
        <dbReference type="Proteomes" id="UP000821866"/>
    </source>
</evidence>
<sequence length="226" mass="25229">MASPVSTIESEAMDATDTNEYPVDPDDGSWFPATRRHKPKTATNSAPELLPAENQVTPRPPPLPVDEVKVIFRQRGGLRLSEWAHHVLACAICMTAGMPGETVNKLLFRIQAERNIAIASTPDETITTKLQAVTALHLGSQRYEMEAYVAPTDNSCRGVIIGPKKNTSPTELLDNIYAPDAEVWQARMMGSTNTVLITFAGLQVPRYVYYYHAEYRCYNHRPRKQV</sequence>
<evidence type="ECO:0000313" key="2">
    <source>
        <dbReference type="EMBL" id="KAH8024175.1"/>
    </source>
</evidence>
<organism evidence="2 3">
    <name type="scientific">Rhipicephalus microplus</name>
    <name type="common">Cattle tick</name>
    <name type="synonym">Boophilus microplus</name>
    <dbReference type="NCBI Taxonomy" id="6941"/>
    <lineage>
        <taxon>Eukaryota</taxon>
        <taxon>Metazoa</taxon>
        <taxon>Ecdysozoa</taxon>
        <taxon>Arthropoda</taxon>
        <taxon>Chelicerata</taxon>
        <taxon>Arachnida</taxon>
        <taxon>Acari</taxon>
        <taxon>Parasitiformes</taxon>
        <taxon>Ixodida</taxon>
        <taxon>Ixodoidea</taxon>
        <taxon>Ixodidae</taxon>
        <taxon>Rhipicephalinae</taxon>
        <taxon>Rhipicephalus</taxon>
        <taxon>Boophilus</taxon>
    </lineage>
</organism>